<evidence type="ECO:0000256" key="2">
    <source>
        <dbReference type="ARBA" id="ARBA00007758"/>
    </source>
</evidence>
<organism evidence="7 8">
    <name type="scientific">Thalassotalea profundi</name>
    <dbReference type="NCBI Taxonomy" id="2036687"/>
    <lineage>
        <taxon>Bacteria</taxon>
        <taxon>Pseudomonadati</taxon>
        <taxon>Pseudomonadota</taxon>
        <taxon>Gammaproteobacteria</taxon>
        <taxon>Alteromonadales</taxon>
        <taxon>Colwelliaceae</taxon>
        <taxon>Thalassotalea</taxon>
    </lineage>
</organism>
<keyword evidence="8" id="KW-1185">Reference proteome</keyword>
<keyword evidence="5" id="KW-0676">Redox-active center</keyword>
<dbReference type="PROSITE" id="PS51352">
    <property type="entry name" value="THIOREDOXIN_2"/>
    <property type="match status" value="1"/>
</dbReference>
<name>A0ABQ3IUV4_9GAMM</name>
<evidence type="ECO:0000256" key="5">
    <source>
        <dbReference type="ARBA" id="ARBA00023284"/>
    </source>
</evidence>
<keyword evidence="3" id="KW-0201">Cytochrome c-type biogenesis</keyword>
<evidence type="ECO:0000256" key="1">
    <source>
        <dbReference type="ARBA" id="ARBA00004383"/>
    </source>
</evidence>
<keyword evidence="4" id="KW-1015">Disulfide bond</keyword>
<dbReference type="PANTHER" id="PTHR42852">
    <property type="entry name" value="THIOL:DISULFIDE INTERCHANGE PROTEIN DSBE"/>
    <property type="match status" value="1"/>
</dbReference>
<feature type="domain" description="Thioredoxin" evidence="6">
    <location>
        <begin position="34"/>
        <end position="176"/>
    </location>
</feature>
<dbReference type="InterPro" id="IPR013740">
    <property type="entry name" value="Redoxin"/>
</dbReference>
<proteinExistence type="inferred from homology"/>
<dbReference type="InterPro" id="IPR050553">
    <property type="entry name" value="Thioredoxin_ResA/DsbE_sf"/>
</dbReference>
<evidence type="ECO:0000256" key="4">
    <source>
        <dbReference type="ARBA" id="ARBA00023157"/>
    </source>
</evidence>
<dbReference type="CDD" id="cd03010">
    <property type="entry name" value="TlpA_like_DsbE"/>
    <property type="match status" value="1"/>
</dbReference>
<dbReference type="EMBL" id="BNAH01000010">
    <property type="protein sequence ID" value="GHE95254.1"/>
    <property type="molecule type" value="Genomic_DNA"/>
</dbReference>
<dbReference type="PROSITE" id="PS00194">
    <property type="entry name" value="THIOREDOXIN_1"/>
    <property type="match status" value="1"/>
</dbReference>
<evidence type="ECO:0000259" key="6">
    <source>
        <dbReference type="PROSITE" id="PS51352"/>
    </source>
</evidence>
<dbReference type="InterPro" id="IPR036249">
    <property type="entry name" value="Thioredoxin-like_sf"/>
</dbReference>
<accession>A0ABQ3IUV4</accession>
<dbReference type="InterPro" id="IPR013766">
    <property type="entry name" value="Thioredoxin_domain"/>
</dbReference>
<evidence type="ECO:0000313" key="8">
    <source>
        <dbReference type="Proteomes" id="UP000626370"/>
    </source>
</evidence>
<dbReference type="InterPro" id="IPR004799">
    <property type="entry name" value="Periplasmic_diS_OxRdtase_DsbE"/>
</dbReference>
<dbReference type="InterPro" id="IPR017937">
    <property type="entry name" value="Thioredoxin_CS"/>
</dbReference>
<gene>
    <name evidence="7" type="primary">ccmG</name>
    <name evidence="7" type="ORF">GCM10011501_26020</name>
</gene>
<sequence>MNKIIRFIPLVLFIALGAILYRGLSLNPQEIPSALVDKKLPSFQLPQLLKPEVMLTEKDLKGDIVLLNVWGTWCVYCKYEHPYLVDIAKSGRVSLYGLNYKDIRADAKQWLIDYENPYILSIFDEQGRFGIELGVTAAPETFVIDAKGIIRMKHVGPIDTKVWQDKFLPLIETLEKENQGERS</sequence>
<evidence type="ECO:0000256" key="3">
    <source>
        <dbReference type="ARBA" id="ARBA00022748"/>
    </source>
</evidence>
<dbReference type="Pfam" id="PF08534">
    <property type="entry name" value="Redoxin"/>
    <property type="match status" value="1"/>
</dbReference>
<dbReference type="SUPFAM" id="SSF52833">
    <property type="entry name" value="Thioredoxin-like"/>
    <property type="match status" value="1"/>
</dbReference>
<reference evidence="8" key="1">
    <citation type="journal article" date="2019" name="Int. J. Syst. Evol. Microbiol.">
        <title>The Global Catalogue of Microorganisms (GCM) 10K type strain sequencing project: providing services to taxonomists for standard genome sequencing and annotation.</title>
        <authorList>
            <consortium name="The Broad Institute Genomics Platform"/>
            <consortium name="The Broad Institute Genome Sequencing Center for Infectious Disease"/>
            <person name="Wu L."/>
            <person name="Ma J."/>
        </authorList>
    </citation>
    <scope>NUCLEOTIDE SEQUENCE [LARGE SCALE GENOMIC DNA]</scope>
    <source>
        <strain evidence="8">CGMCC 1.15922</strain>
    </source>
</reference>
<dbReference type="Gene3D" id="3.40.30.10">
    <property type="entry name" value="Glutaredoxin"/>
    <property type="match status" value="1"/>
</dbReference>
<dbReference type="RefSeq" id="WP_189378684.1">
    <property type="nucleotide sequence ID" value="NZ_BNAH01000010.1"/>
</dbReference>
<dbReference type="NCBIfam" id="TIGR00385">
    <property type="entry name" value="dsbE"/>
    <property type="match status" value="1"/>
</dbReference>
<comment type="caution">
    <text evidence="7">The sequence shown here is derived from an EMBL/GenBank/DDBJ whole genome shotgun (WGS) entry which is preliminary data.</text>
</comment>
<protein>
    <submittedName>
        <fullName evidence="7">Thiol:disulfide interchange protein</fullName>
    </submittedName>
</protein>
<comment type="subcellular location">
    <subcellularLocation>
        <location evidence="1">Cell inner membrane</location>
        <topology evidence="1">Single-pass membrane protein</topology>
        <orientation evidence="1">Periplasmic side</orientation>
    </subcellularLocation>
</comment>
<dbReference type="Proteomes" id="UP000626370">
    <property type="component" value="Unassembled WGS sequence"/>
</dbReference>
<dbReference type="PANTHER" id="PTHR42852:SF6">
    <property type="entry name" value="THIOL:DISULFIDE INTERCHANGE PROTEIN DSBE"/>
    <property type="match status" value="1"/>
</dbReference>
<comment type="similarity">
    <text evidence="2">Belongs to the thioredoxin family. DsbE subfamily.</text>
</comment>
<evidence type="ECO:0000313" key="7">
    <source>
        <dbReference type="EMBL" id="GHE95254.1"/>
    </source>
</evidence>